<accession>A0A1B7X3R8</accession>
<dbReference type="Proteomes" id="UP000092093">
    <property type="component" value="Unassembled WGS sequence"/>
</dbReference>
<evidence type="ECO:0000313" key="2">
    <source>
        <dbReference type="Proteomes" id="UP000092093"/>
    </source>
</evidence>
<dbReference type="AlphaFoldDB" id="A0A1B7X3R8"/>
<dbReference type="EMBL" id="LJOW01000036">
    <property type="protein sequence ID" value="OBQ43992.1"/>
    <property type="molecule type" value="Genomic_DNA"/>
</dbReference>
<proteinExistence type="predicted"/>
<gene>
    <name evidence="1" type="ORF">AN484_09620</name>
</gene>
<evidence type="ECO:0000313" key="1">
    <source>
        <dbReference type="EMBL" id="OBQ43992.1"/>
    </source>
</evidence>
<comment type="caution">
    <text evidence="1">The sequence shown here is derived from an EMBL/GenBank/DDBJ whole genome shotgun (WGS) entry which is preliminary data.</text>
</comment>
<protein>
    <submittedName>
        <fullName evidence="1">Uncharacterized protein</fullName>
    </submittedName>
</protein>
<name>A0A1B7X3R8_APHFL</name>
<organism evidence="1 2">
    <name type="scientific">Aphanizomenon flos-aquae WA102</name>
    <dbReference type="NCBI Taxonomy" id="1710896"/>
    <lineage>
        <taxon>Bacteria</taxon>
        <taxon>Bacillati</taxon>
        <taxon>Cyanobacteriota</taxon>
        <taxon>Cyanophyceae</taxon>
        <taxon>Nostocales</taxon>
        <taxon>Aphanizomenonaceae</taxon>
        <taxon>Aphanizomenon</taxon>
    </lineage>
</organism>
<sequence>MKDCGLAIRKAYVDKLASQSFSLGVYDTIAPDEVQPPFLIISSQTSVENSDKQSFNFDVTLQFDIVYRTFKSGEVGQKSVDQWANELLGIIGVNVPDYPSASPDFKIVTRRMSSNEATFDYVDEAYVFKRVIVFEHFVTQIL</sequence>
<dbReference type="Gene3D" id="3.30.2000.30">
    <property type="match status" value="1"/>
</dbReference>
<dbReference type="InterPro" id="IPR053745">
    <property type="entry name" value="Viral_Tail_Comp_sf"/>
</dbReference>
<reference evidence="1 2" key="1">
    <citation type="submission" date="2015-09" db="EMBL/GenBank/DDBJ databases">
        <title>Aphanizomenon flos-aquae WA102.</title>
        <authorList>
            <person name="Driscoll C."/>
        </authorList>
    </citation>
    <scope>NUCLEOTIDE SEQUENCE [LARGE SCALE GENOMIC DNA]</scope>
    <source>
        <strain evidence="1">WA102</strain>
    </source>
</reference>